<dbReference type="Proteomes" id="UP001519293">
    <property type="component" value="Unassembled WGS sequence"/>
</dbReference>
<keyword evidence="2" id="KW-0547">Nucleotide-binding</keyword>
<dbReference type="SUPFAM" id="SSF63862">
    <property type="entry name" value="Thiamin pyrophosphokinase, substrate-binding domain"/>
    <property type="match status" value="1"/>
</dbReference>
<dbReference type="InterPro" id="IPR007373">
    <property type="entry name" value="Thiamin_PyroPKinase_B1-bd"/>
</dbReference>
<organism evidence="7 8">
    <name type="scientific">Cytobacillus eiseniae</name>
    <dbReference type="NCBI Taxonomy" id="762947"/>
    <lineage>
        <taxon>Bacteria</taxon>
        <taxon>Bacillati</taxon>
        <taxon>Bacillota</taxon>
        <taxon>Bacilli</taxon>
        <taxon>Bacillales</taxon>
        <taxon>Bacillaceae</taxon>
        <taxon>Cytobacillus</taxon>
    </lineage>
</organism>
<dbReference type="SMART" id="SM00983">
    <property type="entry name" value="TPK_B1_binding"/>
    <property type="match status" value="1"/>
</dbReference>
<evidence type="ECO:0000256" key="4">
    <source>
        <dbReference type="ARBA" id="ARBA00022840"/>
    </source>
</evidence>
<dbReference type="EMBL" id="JAGIKZ010000002">
    <property type="protein sequence ID" value="MBP2240086.1"/>
    <property type="molecule type" value="Genomic_DNA"/>
</dbReference>
<reference evidence="7 8" key="1">
    <citation type="submission" date="2021-03" db="EMBL/GenBank/DDBJ databases">
        <title>Genomic Encyclopedia of Type Strains, Phase IV (KMG-IV): sequencing the most valuable type-strain genomes for metagenomic binning, comparative biology and taxonomic classification.</title>
        <authorList>
            <person name="Goeker M."/>
        </authorList>
    </citation>
    <scope>NUCLEOTIDE SEQUENCE [LARGE SCALE GENOMIC DNA]</scope>
    <source>
        <strain evidence="7 8">DSM 26675</strain>
    </source>
</reference>
<evidence type="ECO:0000256" key="2">
    <source>
        <dbReference type="ARBA" id="ARBA00022741"/>
    </source>
</evidence>
<dbReference type="Gene3D" id="3.40.50.10240">
    <property type="entry name" value="Thiamin pyrophosphokinase, catalytic domain"/>
    <property type="match status" value="1"/>
</dbReference>
<evidence type="ECO:0000313" key="7">
    <source>
        <dbReference type="EMBL" id="MBP2240086.1"/>
    </source>
</evidence>
<gene>
    <name evidence="7" type="ORF">J2Z40_000639</name>
</gene>
<proteinExistence type="predicted"/>
<keyword evidence="3" id="KW-0418">Kinase</keyword>
<dbReference type="NCBIfam" id="TIGR01378">
    <property type="entry name" value="thi_PPkinase"/>
    <property type="match status" value="1"/>
</dbReference>
<dbReference type="EC" id="2.7.6.2" evidence="5"/>
<dbReference type="CDD" id="cd07995">
    <property type="entry name" value="TPK"/>
    <property type="match status" value="1"/>
</dbReference>
<dbReference type="GO" id="GO:0004788">
    <property type="term" value="F:thiamine diphosphokinase activity"/>
    <property type="evidence" value="ECO:0007669"/>
    <property type="project" value="UniProtKB-EC"/>
</dbReference>
<accession>A0ABS4RCE4</accession>
<dbReference type="InterPro" id="IPR036371">
    <property type="entry name" value="TPK_B1-bd_sf"/>
</dbReference>
<evidence type="ECO:0000313" key="8">
    <source>
        <dbReference type="Proteomes" id="UP001519293"/>
    </source>
</evidence>
<keyword evidence="1 7" id="KW-0808">Transferase</keyword>
<dbReference type="InterPro" id="IPR053149">
    <property type="entry name" value="TPK"/>
</dbReference>
<feature type="domain" description="Thiamin pyrophosphokinase thiamin-binding" evidence="6">
    <location>
        <begin position="143"/>
        <end position="209"/>
    </location>
</feature>
<dbReference type="InterPro" id="IPR036759">
    <property type="entry name" value="TPK_catalytic_sf"/>
</dbReference>
<keyword evidence="4" id="KW-0067">ATP-binding</keyword>
<dbReference type="InterPro" id="IPR006282">
    <property type="entry name" value="Thi_PPkinase"/>
</dbReference>
<dbReference type="RefSeq" id="WP_066393507.1">
    <property type="nucleotide sequence ID" value="NZ_JAGIKZ010000002.1"/>
</dbReference>
<sequence length="215" mass="24418">MNINILAGGPSEFIPSLEAYQNDKDVWIGVDKGVYTLLSNNIQPTMAFGDFDSVTKKEMQLIEEKVEELKRFHPEKDETDLELALDWALKQLPETIRIFGATGGRIDHFLANIQLLIKPMQNDQFVHVEIIDQKNLVYLRSPGSYTVQKKSHYKYISFLPISMEVSGITLEGFKYPLTNRNLPIGSTLCISNELIIDNGHFSFLKGILLVVRSND</sequence>
<evidence type="ECO:0000256" key="5">
    <source>
        <dbReference type="NCBIfam" id="TIGR01378"/>
    </source>
</evidence>
<evidence type="ECO:0000256" key="1">
    <source>
        <dbReference type="ARBA" id="ARBA00022679"/>
    </source>
</evidence>
<dbReference type="Pfam" id="PF04265">
    <property type="entry name" value="TPK_B1_binding"/>
    <property type="match status" value="1"/>
</dbReference>
<dbReference type="SUPFAM" id="SSF63999">
    <property type="entry name" value="Thiamin pyrophosphokinase, catalytic domain"/>
    <property type="match status" value="1"/>
</dbReference>
<protein>
    <recommendedName>
        <fullName evidence="5">Thiamine diphosphokinase</fullName>
        <ecNumber evidence="5">2.7.6.2</ecNumber>
    </recommendedName>
</protein>
<keyword evidence="8" id="KW-1185">Reference proteome</keyword>
<evidence type="ECO:0000259" key="6">
    <source>
        <dbReference type="SMART" id="SM00983"/>
    </source>
</evidence>
<comment type="caution">
    <text evidence="7">The sequence shown here is derived from an EMBL/GenBank/DDBJ whole genome shotgun (WGS) entry which is preliminary data.</text>
</comment>
<dbReference type="PANTHER" id="PTHR41299:SF1">
    <property type="entry name" value="THIAMINE PYROPHOSPHOKINASE"/>
    <property type="match status" value="1"/>
</dbReference>
<evidence type="ECO:0000256" key="3">
    <source>
        <dbReference type="ARBA" id="ARBA00022777"/>
    </source>
</evidence>
<dbReference type="InterPro" id="IPR007371">
    <property type="entry name" value="TPK_catalytic"/>
</dbReference>
<name>A0ABS4RCE4_9BACI</name>
<dbReference type="Pfam" id="PF04263">
    <property type="entry name" value="TPK_catalytic"/>
    <property type="match status" value="1"/>
</dbReference>
<dbReference type="PANTHER" id="PTHR41299">
    <property type="entry name" value="THIAMINE PYROPHOSPHOKINASE"/>
    <property type="match status" value="1"/>
</dbReference>